<keyword evidence="1" id="KW-0812">Transmembrane</keyword>
<name>A0A7Y4L432_9ACTN</name>
<dbReference type="Proteomes" id="UP000553957">
    <property type="component" value="Unassembled WGS sequence"/>
</dbReference>
<keyword evidence="4" id="KW-1185">Reference proteome</keyword>
<protein>
    <submittedName>
        <fullName evidence="2">Sensor c-di-GMP phosphodiesterase-like protein</fullName>
    </submittedName>
</protein>
<dbReference type="Proteomes" id="UP000534306">
    <property type="component" value="Unassembled WGS sequence"/>
</dbReference>
<reference evidence="3 4" key="1">
    <citation type="submission" date="2020-05" db="EMBL/GenBank/DDBJ databases">
        <title>Genome sequence of Kribbella sandramycini ATCC 39419.</title>
        <authorList>
            <person name="Maclea K.S."/>
            <person name="Fair J.L."/>
        </authorList>
    </citation>
    <scope>NUCLEOTIDE SEQUENCE [LARGE SCALE GENOMIC DNA]</scope>
    <source>
        <strain evidence="3 4">ATCC 39419</strain>
    </source>
</reference>
<dbReference type="EMBL" id="JACHKF010000001">
    <property type="protein sequence ID" value="MBB6570818.1"/>
    <property type="molecule type" value="Genomic_DNA"/>
</dbReference>
<dbReference type="EMBL" id="JABJRC010000007">
    <property type="protein sequence ID" value="NOL43949.1"/>
    <property type="molecule type" value="Genomic_DNA"/>
</dbReference>
<evidence type="ECO:0000313" key="4">
    <source>
        <dbReference type="Proteomes" id="UP000534306"/>
    </source>
</evidence>
<reference evidence="2 5" key="2">
    <citation type="submission" date="2020-08" db="EMBL/GenBank/DDBJ databases">
        <title>Sequencing the genomes of 1000 actinobacteria strains.</title>
        <authorList>
            <person name="Klenk H.-P."/>
        </authorList>
    </citation>
    <scope>NUCLEOTIDE SEQUENCE [LARGE SCALE GENOMIC DNA]</scope>
    <source>
        <strain evidence="2 5">DSM 15626</strain>
    </source>
</reference>
<feature type="transmembrane region" description="Helical" evidence="1">
    <location>
        <begin position="12"/>
        <end position="36"/>
    </location>
</feature>
<dbReference type="RefSeq" id="WP_171677186.1">
    <property type="nucleotide sequence ID" value="NZ_BAAAGT010000005.1"/>
</dbReference>
<evidence type="ECO:0000313" key="2">
    <source>
        <dbReference type="EMBL" id="MBB6570818.1"/>
    </source>
</evidence>
<dbReference type="AlphaFoldDB" id="A0A7Y4L432"/>
<comment type="caution">
    <text evidence="3">The sequence shown here is derived from an EMBL/GenBank/DDBJ whole genome shotgun (WGS) entry which is preliminary data.</text>
</comment>
<organism evidence="3 4">
    <name type="scientific">Kribbella sandramycini</name>
    <dbReference type="NCBI Taxonomy" id="60450"/>
    <lineage>
        <taxon>Bacteria</taxon>
        <taxon>Bacillati</taxon>
        <taxon>Actinomycetota</taxon>
        <taxon>Actinomycetes</taxon>
        <taxon>Propionibacteriales</taxon>
        <taxon>Kribbellaceae</taxon>
        <taxon>Kribbella</taxon>
    </lineage>
</organism>
<proteinExistence type="predicted"/>
<evidence type="ECO:0000256" key="1">
    <source>
        <dbReference type="SAM" id="Phobius"/>
    </source>
</evidence>
<sequence>MPPEPANPFETALSWAVWLALPLVAVAAVVIVLLVVRSQRNRRRPYPPQFPQR</sequence>
<evidence type="ECO:0000313" key="3">
    <source>
        <dbReference type="EMBL" id="NOL43949.1"/>
    </source>
</evidence>
<gene>
    <name evidence="2" type="ORF">HNR71_006455</name>
    <name evidence="3" type="ORF">HPO96_27240</name>
</gene>
<evidence type="ECO:0000313" key="5">
    <source>
        <dbReference type="Proteomes" id="UP000553957"/>
    </source>
</evidence>
<keyword evidence="1" id="KW-0472">Membrane</keyword>
<keyword evidence="1" id="KW-1133">Transmembrane helix</keyword>
<accession>A0A7Y4L432</accession>